<reference evidence="7" key="1">
    <citation type="submission" date="2021-12" db="EMBL/GenBank/DDBJ databases">
        <authorList>
            <person name="King R."/>
        </authorList>
    </citation>
    <scope>NUCLEOTIDE SEQUENCE</scope>
</reference>
<dbReference type="PROSITE" id="PS00531">
    <property type="entry name" value="RNASE_T2_2"/>
    <property type="match status" value="1"/>
</dbReference>
<keyword evidence="6" id="KW-0732">Signal</keyword>
<dbReference type="Gene3D" id="3.90.730.10">
    <property type="entry name" value="Ribonuclease T2-like"/>
    <property type="match status" value="1"/>
</dbReference>
<dbReference type="GO" id="GO:0003723">
    <property type="term" value="F:RNA binding"/>
    <property type="evidence" value="ECO:0007669"/>
    <property type="project" value="InterPro"/>
</dbReference>
<dbReference type="GO" id="GO:0005576">
    <property type="term" value="C:extracellular region"/>
    <property type="evidence" value="ECO:0007669"/>
    <property type="project" value="TreeGrafter"/>
</dbReference>
<dbReference type="InterPro" id="IPR033697">
    <property type="entry name" value="Ribonuclease_T2_eukaryotic"/>
</dbReference>
<dbReference type="SUPFAM" id="SSF55895">
    <property type="entry name" value="Ribonuclease Rh-like"/>
    <property type="match status" value="1"/>
</dbReference>
<organism evidence="7 8">
    <name type="scientific">Brassicogethes aeneus</name>
    <name type="common">Rape pollen beetle</name>
    <name type="synonym">Meligethes aeneus</name>
    <dbReference type="NCBI Taxonomy" id="1431903"/>
    <lineage>
        <taxon>Eukaryota</taxon>
        <taxon>Metazoa</taxon>
        <taxon>Ecdysozoa</taxon>
        <taxon>Arthropoda</taxon>
        <taxon>Hexapoda</taxon>
        <taxon>Insecta</taxon>
        <taxon>Pterygota</taxon>
        <taxon>Neoptera</taxon>
        <taxon>Endopterygota</taxon>
        <taxon>Coleoptera</taxon>
        <taxon>Polyphaga</taxon>
        <taxon>Cucujiformia</taxon>
        <taxon>Nitidulidae</taxon>
        <taxon>Meligethinae</taxon>
        <taxon>Brassicogethes</taxon>
    </lineage>
</organism>
<name>A0A9P0FGH7_BRAAE</name>
<keyword evidence="8" id="KW-1185">Reference proteome</keyword>
<dbReference type="InterPro" id="IPR001568">
    <property type="entry name" value="RNase_T2-like"/>
</dbReference>
<evidence type="ECO:0000256" key="6">
    <source>
        <dbReference type="SAM" id="SignalP"/>
    </source>
</evidence>
<dbReference type="GO" id="GO:0006401">
    <property type="term" value="P:RNA catabolic process"/>
    <property type="evidence" value="ECO:0007669"/>
    <property type="project" value="TreeGrafter"/>
</dbReference>
<keyword evidence="2" id="KW-1015">Disulfide bond</keyword>
<keyword evidence="5" id="KW-0472">Membrane</keyword>
<feature type="active site" evidence="3">
    <location>
        <position position="107"/>
    </location>
</feature>
<feature type="active site" evidence="3">
    <location>
        <position position="57"/>
    </location>
</feature>
<proteinExistence type="inferred from homology"/>
<dbReference type="Proteomes" id="UP001154078">
    <property type="component" value="Chromosome 4"/>
</dbReference>
<dbReference type="InterPro" id="IPR036430">
    <property type="entry name" value="RNase_T2-like_sf"/>
</dbReference>
<feature type="signal peptide" evidence="6">
    <location>
        <begin position="1"/>
        <end position="19"/>
    </location>
</feature>
<keyword evidence="5" id="KW-1133">Transmembrane helix</keyword>
<comment type="similarity">
    <text evidence="1 4">Belongs to the RNase T2 family.</text>
</comment>
<dbReference type="AlphaFoldDB" id="A0A9P0FGH7"/>
<feature type="chain" id="PRO_5040339661" evidence="6">
    <location>
        <begin position="20"/>
        <end position="258"/>
    </location>
</feature>
<evidence type="ECO:0000256" key="5">
    <source>
        <dbReference type="SAM" id="Phobius"/>
    </source>
</evidence>
<evidence type="ECO:0000313" key="7">
    <source>
        <dbReference type="EMBL" id="CAH0555666.1"/>
    </source>
</evidence>
<accession>A0A9P0FGH7</accession>
<gene>
    <name evidence="7" type="ORF">MELIAE_LOCUS6975</name>
</gene>
<dbReference type="PANTHER" id="PTHR11240:SF22">
    <property type="entry name" value="RIBONUCLEASE T2"/>
    <property type="match status" value="1"/>
</dbReference>
<protein>
    <submittedName>
        <fullName evidence="7">Uncharacterized protein</fullName>
    </submittedName>
</protein>
<dbReference type="EMBL" id="OV121135">
    <property type="protein sequence ID" value="CAH0555666.1"/>
    <property type="molecule type" value="Genomic_DNA"/>
</dbReference>
<dbReference type="CDD" id="cd01061">
    <property type="entry name" value="RNase_T2_euk"/>
    <property type="match status" value="1"/>
</dbReference>
<feature type="transmembrane region" description="Helical" evidence="5">
    <location>
        <begin position="232"/>
        <end position="255"/>
    </location>
</feature>
<dbReference type="OrthoDB" id="435754at2759"/>
<dbReference type="PANTHER" id="PTHR11240">
    <property type="entry name" value="RIBONUCLEASE T2"/>
    <property type="match status" value="1"/>
</dbReference>
<evidence type="ECO:0000256" key="1">
    <source>
        <dbReference type="ARBA" id="ARBA00007469"/>
    </source>
</evidence>
<dbReference type="InterPro" id="IPR033130">
    <property type="entry name" value="RNase_T2_His_AS_2"/>
</dbReference>
<feature type="active site" evidence="3">
    <location>
        <position position="111"/>
    </location>
</feature>
<keyword evidence="5" id="KW-0812">Transmembrane</keyword>
<evidence type="ECO:0000256" key="3">
    <source>
        <dbReference type="PIRSR" id="PIRSR633697-1"/>
    </source>
</evidence>
<sequence>MKILSVLLLISCTYQLTAAWDYIAFVQLWPQTACKNLKSKNPNRNCNLPVRGKWTIHGVWPSNRNYQSEQCSGTEKFETSKIQSIKNDLSNFWPSVYNDNARFWRHEWDKHGRCSDHIPGMDSVFGYFKKSLELNRQYDIEKILTRSNIKPNNQQPVPVNKISDAVRSATGGIPNVRCLNNEYLYEIHICLDQNLQVQHCTRRPNCKNEVFYLDNWGDTRKGDEVEDVKPNVIHASGSTIVGLSFIIGICVVFLLKSM</sequence>
<evidence type="ECO:0000313" key="8">
    <source>
        <dbReference type="Proteomes" id="UP001154078"/>
    </source>
</evidence>
<evidence type="ECO:0000256" key="2">
    <source>
        <dbReference type="ARBA" id="ARBA00023157"/>
    </source>
</evidence>
<evidence type="ECO:0000256" key="4">
    <source>
        <dbReference type="RuleBase" id="RU004328"/>
    </source>
</evidence>
<dbReference type="Pfam" id="PF00445">
    <property type="entry name" value="Ribonuclease_T2"/>
    <property type="match status" value="1"/>
</dbReference>
<dbReference type="GO" id="GO:0033897">
    <property type="term" value="F:ribonuclease T2 activity"/>
    <property type="evidence" value="ECO:0007669"/>
    <property type="project" value="InterPro"/>
</dbReference>